<evidence type="ECO:0000256" key="3">
    <source>
        <dbReference type="ARBA" id="ARBA00006027"/>
    </source>
</evidence>
<dbReference type="GO" id="GO:0042545">
    <property type="term" value="P:cell wall modification"/>
    <property type="evidence" value="ECO:0007669"/>
    <property type="project" value="UniProtKB-UniRule"/>
</dbReference>
<reference evidence="18 19" key="1">
    <citation type="submission" date="2024-04" db="EMBL/GenBank/DDBJ databases">
        <authorList>
            <person name="Fracassetti M."/>
        </authorList>
    </citation>
    <scope>NUCLEOTIDE SEQUENCE [LARGE SCALE GENOMIC DNA]</scope>
</reference>
<dbReference type="PANTHER" id="PTHR31707">
    <property type="entry name" value="PECTINESTERASE"/>
    <property type="match status" value="1"/>
</dbReference>
<feature type="region of interest" description="Disordered" evidence="15">
    <location>
        <begin position="34"/>
        <end position="54"/>
    </location>
</feature>
<evidence type="ECO:0000256" key="2">
    <source>
        <dbReference type="ARBA" id="ARBA00005184"/>
    </source>
</evidence>
<name>A0AAV2FG84_9ROSI</name>
<dbReference type="InterPro" id="IPR006501">
    <property type="entry name" value="Pectinesterase_inhib_dom"/>
</dbReference>
<dbReference type="PROSITE" id="PS00503">
    <property type="entry name" value="PECTINESTERASE_2"/>
    <property type="match status" value="1"/>
</dbReference>
<dbReference type="SMART" id="SM00856">
    <property type="entry name" value="PMEI"/>
    <property type="match status" value="1"/>
</dbReference>
<evidence type="ECO:0000256" key="4">
    <source>
        <dbReference type="ARBA" id="ARBA00007786"/>
    </source>
</evidence>
<protein>
    <recommendedName>
        <fullName evidence="5 14">Pectinesterase</fullName>
        <ecNumber evidence="5 14">3.1.1.11</ecNumber>
    </recommendedName>
</protein>
<keyword evidence="9" id="KW-1015">Disulfide bond</keyword>
<evidence type="ECO:0000313" key="19">
    <source>
        <dbReference type="Proteomes" id="UP001497516"/>
    </source>
</evidence>
<evidence type="ECO:0000256" key="13">
    <source>
        <dbReference type="PROSITE-ProRule" id="PRU10040"/>
    </source>
</evidence>
<dbReference type="FunFam" id="2.160.20.10:FF:000001">
    <property type="entry name" value="Pectinesterase"/>
    <property type="match status" value="1"/>
</dbReference>
<dbReference type="Gene3D" id="2.160.20.10">
    <property type="entry name" value="Single-stranded right-handed beta-helix, Pectin lyase-like"/>
    <property type="match status" value="1"/>
</dbReference>
<evidence type="ECO:0000256" key="7">
    <source>
        <dbReference type="ARBA" id="ARBA00022801"/>
    </source>
</evidence>
<dbReference type="InterPro" id="IPR011050">
    <property type="entry name" value="Pectin_lyase_fold/virulence"/>
</dbReference>
<comment type="subcellular location">
    <subcellularLocation>
        <location evidence="1">Secreted</location>
        <location evidence="1">Cell wall</location>
    </subcellularLocation>
</comment>
<sequence>MGDDGDQKKKIAIMGVSSILLVAMVVAVAVGVNNNPKDSDGGGDKGTSTSTQISTTSKEVKALCAPSVYKETCETSLSKSVENATDPKKIVQVGFEIAVESLKDAMKNSTTIKEVAQDPKAKRAVEICEDLIETAIDDLRRSLDELDNFDPSKAYIHIDNLKTWLEATITYQEVCRDEFGNTTGTSGEKMREILKLSGELTSNGLAMVEGFRKILKSLDLSTINNNNRRLLGAAGTTGASSSAKAHGRSQLNHLALPQETGVDLDFPSWVTPTQRRLLVRTPDTLKPDIVVAQDGSGQFKTVAQAVQSIQKNHKVPLIMHIKAGVYNEQVTVPRWANGLMMIGDGPTKTKITGRRNFAEGTRTSDTATVVILAPGFIAKDMGFENSAGAIGHQAVAYRSQSDNSVVFNCQFDGYQDTLYPQSNRQFFRDCVISGTIDFIFGVARTVLQNCTMIVRKPLDNQQCIVTAEGRQDPNGDSAIVIMNSHILGDPAYLPVKDKLKAYLGRPWKEYSRTVIMHTVIDGIIAPEGWLPWQGDLGLKTLWYAEFGNTGPGSVQTGRVNWPGIKHIGPAEAANFAPGKLYVEGDDWITATSVPYTSGMNK</sequence>
<keyword evidence="16" id="KW-0812">Transmembrane</keyword>
<dbReference type="InterPro" id="IPR000070">
    <property type="entry name" value="Pectinesterase_cat"/>
</dbReference>
<evidence type="ECO:0000313" key="18">
    <source>
        <dbReference type="EMBL" id="CAL1397281.1"/>
    </source>
</evidence>
<dbReference type="SUPFAM" id="SSF51126">
    <property type="entry name" value="Pectin lyase-like"/>
    <property type="match status" value="1"/>
</dbReference>
<comment type="similarity">
    <text evidence="3">In the N-terminal section; belongs to the PMEI family.</text>
</comment>
<feature type="transmembrane region" description="Helical" evidence="16">
    <location>
        <begin position="12"/>
        <end position="32"/>
    </location>
</feature>
<evidence type="ECO:0000256" key="14">
    <source>
        <dbReference type="RuleBase" id="RU000589"/>
    </source>
</evidence>
<keyword evidence="10" id="KW-0325">Glycoprotein</keyword>
<keyword evidence="19" id="KW-1185">Reference proteome</keyword>
<keyword evidence="16" id="KW-1133">Transmembrane helix</keyword>
<evidence type="ECO:0000256" key="11">
    <source>
        <dbReference type="ARBA" id="ARBA00047928"/>
    </source>
</evidence>
<accession>A0AAV2FG84</accession>
<dbReference type="FunFam" id="1.20.140.40:FF:000001">
    <property type="entry name" value="Pectinesterase"/>
    <property type="match status" value="1"/>
</dbReference>
<dbReference type="AlphaFoldDB" id="A0AAV2FG84"/>
<comment type="function">
    <text evidence="12">Acts in the modification of cell walls via demethylesterification of cell wall pectin.</text>
</comment>
<dbReference type="EMBL" id="OZ034819">
    <property type="protein sequence ID" value="CAL1397281.1"/>
    <property type="molecule type" value="Genomic_DNA"/>
</dbReference>
<organism evidence="18 19">
    <name type="scientific">Linum trigynum</name>
    <dbReference type="NCBI Taxonomy" id="586398"/>
    <lineage>
        <taxon>Eukaryota</taxon>
        <taxon>Viridiplantae</taxon>
        <taxon>Streptophyta</taxon>
        <taxon>Embryophyta</taxon>
        <taxon>Tracheophyta</taxon>
        <taxon>Spermatophyta</taxon>
        <taxon>Magnoliopsida</taxon>
        <taxon>eudicotyledons</taxon>
        <taxon>Gunneridae</taxon>
        <taxon>Pentapetalae</taxon>
        <taxon>rosids</taxon>
        <taxon>fabids</taxon>
        <taxon>Malpighiales</taxon>
        <taxon>Linaceae</taxon>
        <taxon>Linum</taxon>
    </lineage>
</organism>
<keyword evidence="16" id="KW-0472">Membrane</keyword>
<evidence type="ECO:0000256" key="1">
    <source>
        <dbReference type="ARBA" id="ARBA00004191"/>
    </source>
</evidence>
<dbReference type="CDD" id="cd15798">
    <property type="entry name" value="PMEI-like_3"/>
    <property type="match status" value="1"/>
</dbReference>
<keyword evidence="6" id="KW-0134">Cell wall</keyword>
<keyword evidence="7 14" id="KW-0378">Hydrolase</keyword>
<evidence type="ECO:0000256" key="15">
    <source>
        <dbReference type="SAM" id="MobiDB-lite"/>
    </source>
</evidence>
<dbReference type="SUPFAM" id="SSF101148">
    <property type="entry name" value="Plant invertase/pectin methylesterase inhibitor"/>
    <property type="match status" value="1"/>
</dbReference>
<evidence type="ECO:0000256" key="10">
    <source>
        <dbReference type="ARBA" id="ARBA00023180"/>
    </source>
</evidence>
<dbReference type="EC" id="3.1.1.11" evidence="5 14"/>
<evidence type="ECO:0000256" key="9">
    <source>
        <dbReference type="ARBA" id="ARBA00023157"/>
    </source>
</evidence>
<dbReference type="Pfam" id="PF01095">
    <property type="entry name" value="Pectinesterase"/>
    <property type="match status" value="1"/>
</dbReference>
<evidence type="ECO:0000256" key="12">
    <source>
        <dbReference type="ARBA" id="ARBA00057335"/>
    </source>
</evidence>
<keyword evidence="6" id="KW-0964">Secreted</keyword>
<feature type="domain" description="Pectinesterase inhibitor" evidence="17">
    <location>
        <begin position="55"/>
        <end position="207"/>
    </location>
</feature>
<dbReference type="InterPro" id="IPR012334">
    <property type="entry name" value="Pectin_lyas_fold"/>
</dbReference>
<evidence type="ECO:0000256" key="8">
    <source>
        <dbReference type="ARBA" id="ARBA00023085"/>
    </source>
</evidence>
<dbReference type="InterPro" id="IPR035513">
    <property type="entry name" value="Invertase/methylesterase_inhib"/>
</dbReference>
<feature type="active site" evidence="13">
    <location>
        <position position="437"/>
    </location>
</feature>
<evidence type="ECO:0000256" key="6">
    <source>
        <dbReference type="ARBA" id="ARBA00022512"/>
    </source>
</evidence>
<comment type="pathway">
    <text evidence="2 14">Glycan metabolism; pectin degradation; 2-dehydro-3-deoxy-D-gluconate from pectin: step 1/5.</text>
</comment>
<dbReference type="Gene3D" id="1.20.140.40">
    <property type="entry name" value="Invertase/pectin methylesterase inhibitor family protein"/>
    <property type="match status" value="1"/>
</dbReference>
<dbReference type="GO" id="GO:0045490">
    <property type="term" value="P:pectin catabolic process"/>
    <property type="evidence" value="ECO:0007669"/>
    <property type="project" value="UniProtKB-UniRule"/>
</dbReference>
<keyword evidence="8 14" id="KW-0063">Aspartyl esterase</keyword>
<evidence type="ECO:0000259" key="17">
    <source>
        <dbReference type="SMART" id="SM00856"/>
    </source>
</evidence>
<dbReference type="GO" id="GO:0030599">
    <property type="term" value="F:pectinesterase activity"/>
    <property type="evidence" value="ECO:0007669"/>
    <property type="project" value="UniProtKB-UniRule"/>
</dbReference>
<proteinExistence type="inferred from homology"/>
<dbReference type="Proteomes" id="UP001497516">
    <property type="component" value="Chromosome 6"/>
</dbReference>
<evidence type="ECO:0000256" key="16">
    <source>
        <dbReference type="SAM" id="Phobius"/>
    </source>
</evidence>
<evidence type="ECO:0000256" key="5">
    <source>
        <dbReference type="ARBA" id="ARBA00013229"/>
    </source>
</evidence>
<gene>
    <name evidence="18" type="ORF">LTRI10_LOCUS37592</name>
</gene>
<dbReference type="GO" id="GO:0004857">
    <property type="term" value="F:enzyme inhibitor activity"/>
    <property type="evidence" value="ECO:0007669"/>
    <property type="project" value="InterPro"/>
</dbReference>
<dbReference type="NCBIfam" id="TIGR01614">
    <property type="entry name" value="PME_inhib"/>
    <property type="match status" value="1"/>
</dbReference>
<comment type="catalytic activity">
    <reaction evidence="11 14">
        <text>[(1-&gt;4)-alpha-D-galacturonosyl methyl ester](n) + n H2O = [(1-&gt;4)-alpha-D-galacturonosyl](n) + n methanol + n H(+)</text>
        <dbReference type="Rhea" id="RHEA:22380"/>
        <dbReference type="Rhea" id="RHEA-COMP:14570"/>
        <dbReference type="Rhea" id="RHEA-COMP:14573"/>
        <dbReference type="ChEBI" id="CHEBI:15377"/>
        <dbReference type="ChEBI" id="CHEBI:15378"/>
        <dbReference type="ChEBI" id="CHEBI:17790"/>
        <dbReference type="ChEBI" id="CHEBI:140522"/>
        <dbReference type="ChEBI" id="CHEBI:140523"/>
        <dbReference type="EC" id="3.1.1.11"/>
    </reaction>
</comment>
<comment type="similarity">
    <text evidence="4">In the C-terminal section; belongs to the pectinesterase family.</text>
</comment>
<dbReference type="InterPro" id="IPR033131">
    <property type="entry name" value="Pectinesterase_Asp_AS"/>
</dbReference>
<dbReference type="Pfam" id="PF04043">
    <property type="entry name" value="PMEI"/>
    <property type="match status" value="1"/>
</dbReference>